<comment type="subunit">
    <text evidence="5 12">Tetramer of two alpha and two beta chains.</text>
</comment>
<comment type="caution">
    <text evidence="14">The sequence shown here is derived from an EMBL/GenBank/DDBJ whole genome shotgun (WGS) entry which is preliminary data.</text>
</comment>
<dbReference type="SUPFAM" id="SSF53686">
    <property type="entry name" value="Tryptophan synthase beta subunit-like PLP-dependent enzymes"/>
    <property type="match status" value="1"/>
</dbReference>
<dbReference type="GO" id="GO:0005737">
    <property type="term" value="C:cytoplasm"/>
    <property type="evidence" value="ECO:0007669"/>
    <property type="project" value="TreeGrafter"/>
</dbReference>
<dbReference type="PIRSF" id="PIRSF500824">
    <property type="entry name" value="TrpB_prok"/>
    <property type="match status" value="1"/>
</dbReference>
<comment type="catalytic activity">
    <reaction evidence="11 12">
        <text>(1S,2R)-1-C-(indol-3-yl)glycerol 3-phosphate + L-serine = D-glyceraldehyde 3-phosphate + L-tryptophan + H2O</text>
        <dbReference type="Rhea" id="RHEA:10532"/>
        <dbReference type="ChEBI" id="CHEBI:15377"/>
        <dbReference type="ChEBI" id="CHEBI:33384"/>
        <dbReference type="ChEBI" id="CHEBI:57912"/>
        <dbReference type="ChEBI" id="CHEBI:58866"/>
        <dbReference type="ChEBI" id="CHEBI:59776"/>
        <dbReference type="EC" id="4.2.1.20"/>
    </reaction>
</comment>
<evidence type="ECO:0000256" key="3">
    <source>
        <dbReference type="ARBA" id="ARBA00004733"/>
    </source>
</evidence>
<comment type="pathway">
    <text evidence="3 12">Amino-acid biosynthesis; L-tryptophan biosynthesis; L-tryptophan from chorismate: step 5/5.</text>
</comment>
<keyword evidence="8 12" id="KW-0663">Pyridoxal phosphate</keyword>
<evidence type="ECO:0000256" key="12">
    <source>
        <dbReference type="HAMAP-Rule" id="MF_00133"/>
    </source>
</evidence>
<dbReference type="EC" id="4.2.1.20" evidence="12"/>
<dbReference type="HAMAP" id="MF_00133">
    <property type="entry name" value="Trp_synth_beta"/>
    <property type="match status" value="1"/>
</dbReference>
<organism evidence="14">
    <name type="scientific">Desulfacinum infernum</name>
    <dbReference type="NCBI Taxonomy" id="35837"/>
    <lineage>
        <taxon>Bacteria</taxon>
        <taxon>Pseudomonadati</taxon>
        <taxon>Thermodesulfobacteriota</taxon>
        <taxon>Syntrophobacteria</taxon>
        <taxon>Syntrophobacterales</taxon>
        <taxon>Syntrophobacteraceae</taxon>
        <taxon>Desulfacinum</taxon>
    </lineage>
</organism>
<dbReference type="PANTHER" id="PTHR48077">
    <property type="entry name" value="TRYPTOPHAN SYNTHASE-RELATED"/>
    <property type="match status" value="1"/>
</dbReference>
<dbReference type="Pfam" id="PF00291">
    <property type="entry name" value="PALP"/>
    <property type="match status" value="1"/>
</dbReference>
<evidence type="ECO:0000313" key="14">
    <source>
        <dbReference type="EMBL" id="HFK97554.1"/>
    </source>
</evidence>
<keyword evidence="10 12" id="KW-0456">Lyase</keyword>
<sequence>MEQIKVFLDESEMPRQWYNIQADLPTPLRPPLHPATGQPIKAEDLAPVFPMNLIEQEVSTQRWIDIPEPVLEKYALWRPTPLYRARGLEKALGTPAKIFYKNEGVSPPGSHKPNTAVAQAYYNKVFGIKRLSTETGAGQWGSALSMACQMFGLQCRVFMVKVSYNQKPYRRSMMETWGAECIPSPSDRTQAGRKILAENPDSPGSLGIAISEAIEDAVGDPEARYSLGSVLNHVLLHQTIIGLEAHKQLEKLGLYPDVVLGCAGGGSNFAGLCLPFVRDKIHGKNVTIIAAEPTSCPTLTKGPFRYDFGDTAMTTPLLAMHTLGHDFVPAPIHAGGLRYHGMAPIVSHLLEEKLIEARAFDQVETFTAGVQWARSEGFIPAPETNHAIAAVVQEALRAKEEGKEKVILFNWSGHGLVDMAAYDAFLSGKLTRYELPDEEIRRALAATDAFPKP</sequence>
<evidence type="ECO:0000256" key="2">
    <source>
        <dbReference type="ARBA" id="ARBA00002786"/>
    </source>
</evidence>
<accession>A0A832EJI5</accession>
<evidence type="ECO:0000256" key="1">
    <source>
        <dbReference type="ARBA" id="ARBA00001933"/>
    </source>
</evidence>
<dbReference type="GO" id="GO:0052684">
    <property type="term" value="F:L-serine hydro-lyase (adding indole, L-tryptophan-forming) activity"/>
    <property type="evidence" value="ECO:0007669"/>
    <property type="project" value="TreeGrafter"/>
</dbReference>
<protein>
    <recommendedName>
        <fullName evidence="12">Tryptophan synthase beta chain</fullName>
        <ecNumber evidence="12">4.2.1.20</ecNumber>
    </recommendedName>
</protein>
<reference evidence="14" key="1">
    <citation type="journal article" date="2020" name="mSystems">
        <title>Genome- and Community-Level Interaction Insights into Carbon Utilization and Element Cycling Functions of Hydrothermarchaeota in Hydrothermal Sediment.</title>
        <authorList>
            <person name="Zhou Z."/>
            <person name="Liu Y."/>
            <person name="Xu W."/>
            <person name="Pan J."/>
            <person name="Luo Z.H."/>
            <person name="Li M."/>
        </authorList>
    </citation>
    <scope>NUCLEOTIDE SEQUENCE [LARGE SCALE GENOMIC DNA]</scope>
    <source>
        <strain evidence="14">SpSt-456</strain>
    </source>
</reference>
<evidence type="ECO:0000256" key="10">
    <source>
        <dbReference type="ARBA" id="ARBA00023239"/>
    </source>
</evidence>
<dbReference type="InterPro" id="IPR006653">
    <property type="entry name" value="Trp_synth_b_CS"/>
</dbReference>
<comment type="similarity">
    <text evidence="4 12">Belongs to the TrpB family.</text>
</comment>
<dbReference type="NCBIfam" id="TIGR01415">
    <property type="entry name" value="trpB_rel"/>
    <property type="match status" value="1"/>
</dbReference>
<dbReference type="InterPro" id="IPR001926">
    <property type="entry name" value="TrpB-like_PALP"/>
</dbReference>
<dbReference type="InterPro" id="IPR023026">
    <property type="entry name" value="Trp_synth_beta/beta-like"/>
</dbReference>
<evidence type="ECO:0000256" key="9">
    <source>
        <dbReference type="ARBA" id="ARBA00023141"/>
    </source>
</evidence>
<dbReference type="GO" id="GO:0004834">
    <property type="term" value="F:tryptophan synthase activity"/>
    <property type="evidence" value="ECO:0007669"/>
    <property type="project" value="UniProtKB-UniRule"/>
</dbReference>
<evidence type="ECO:0000256" key="8">
    <source>
        <dbReference type="ARBA" id="ARBA00022898"/>
    </source>
</evidence>
<feature type="modified residue" description="N6-(pyridoxal phosphate)lysine" evidence="12">
    <location>
        <position position="112"/>
    </location>
</feature>
<dbReference type="PROSITE" id="PS00168">
    <property type="entry name" value="TRP_SYNTHASE_BETA"/>
    <property type="match status" value="1"/>
</dbReference>
<evidence type="ECO:0000259" key="13">
    <source>
        <dbReference type="Pfam" id="PF00291"/>
    </source>
</evidence>
<feature type="domain" description="Tryptophan synthase beta chain-like PALP" evidence="13">
    <location>
        <begin position="77"/>
        <end position="410"/>
    </location>
</feature>
<dbReference type="PANTHER" id="PTHR48077:SF6">
    <property type="entry name" value="TRYPTOPHAN SYNTHASE"/>
    <property type="match status" value="1"/>
</dbReference>
<evidence type="ECO:0000256" key="11">
    <source>
        <dbReference type="ARBA" id="ARBA00049047"/>
    </source>
</evidence>
<dbReference type="Gene3D" id="3.40.50.1100">
    <property type="match status" value="2"/>
</dbReference>
<dbReference type="PIRSF" id="PIRSF001413">
    <property type="entry name" value="Trp_syn_beta"/>
    <property type="match status" value="1"/>
</dbReference>
<dbReference type="NCBIfam" id="NF009057">
    <property type="entry name" value="PRK12391.1"/>
    <property type="match status" value="1"/>
</dbReference>
<evidence type="ECO:0000256" key="7">
    <source>
        <dbReference type="ARBA" id="ARBA00022822"/>
    </source>
</evidence>
<comment type="cofactor">
    <cofactor evidence="1 12">
        <name>pyridoxal 5'-phosphate</name>
        <dbReference type="ChEBI" id="CHEBI:597326"/>
    </cofactor>
</comment>
<name>A0A832EJI5_9BACT</name>
<gene>
    <name evidence="12" type="primary">trpB</name>
    <name evidence="14" type="ORF">ENS06_09575</name>
</gene>
<dbReference type="CDD" id="cd06446">
    <property type="entry name" value="Trp-synth_B"/>
    <property type="match status" value="1"/>
</dbReference>
<dbReference type="AlphaFoldDB" id="A0A832EJI5"/>
<dbReference type="InterPro" id="IPR006316">
    <property type="entry name" value="Trp_synth_b-like"/>
</dbReference>
<keyword evidence="7 12" id="KW-0822">Tryptophan biosynthesis</keyword>
<dbReference type="GO" id="GO:0030170">
    <property type="term" value="F:pyridoxal phosphate binding"/>
    <property type="evidence" value="ECO:0007669"/>
    <property type="project" value="InterPro"/>
</dbReference>
<dbReference type="InterPro" id="IPR036052">
    <property type="entry name" value="TrpB-like_PALP_sf"/>
</dbReference>
<comment type="function">
    <text evidence="2 12">The beta subunit is responsible for the synthesis of L-tryptophan from indole and L-serine.</text>
</comment>
<dbReference type="EMBL" id="DSTK01000027">
    <property type="protein sequence ID" value="HFK97554.1"/>
    <property type="molecule type" value="Genomic_DNA"/>
</dbReference>
<evidence type="ECO:0000256" key="6">
    <source>
        <dbReference type="ARBA" id="ARBA00022605"/>
    </source>
</evidence>
<evidence type="ECO:0000256" key="5">
    <source>
        <dbReference type="ARBA" id="ARBA00011270"/>
    </source>
</evidence>
<dbReference type="InterPro" id="IPR006654">
    <property type="entry name" value="Trp_synth_beta"/>
</dbReference>
<proteinExistence type="inferred from homology"/>
<keyword evidence="9 12" id="KW-0057">Aromatic amino acid biosynthesis</keyword>
<evidence type="ECO:0000256" key="4">
    <source>
        <dbReference type="ARBA" id="ARBA00009982"/>
    </source>
</evidence>
<keyword evidence="6 12" id="KW-0028">Amino-acid biosynthesis</keyword>
<dbReference type="UniPathway" id="UPA00035">
    <property type="reaction ID" value="UER00044"/>
</dbReference>